<organism evidence="2 3">
    <name type="scientific">Araneus ventricosus</name>
    <name type="common">Orbweaver spider</name>
    <name type="synonym">Epeira ventricosa</name>
    <dbReference type="NCBI Taxonomy" id="182803"/>
    <lineage>
        <taxon>Eukaryota</taxon>
        <taxon>Metazoa</taxon>
        <taxon>Ecdysozoa</taxon>
        <taxon>Arthropoda</taxon>
        <taxon>Chelicerata</taxon>
        <taxon>Arachnida</taxon>
        <taxon>Araneae</taxon>
        <taxon>Araneomorphae</taxon>
        <taxon>Entelegynae</taxon>
        <taxon>Araneoidea</taxon>
        <taxon>Araneidae</taxon>
        <taxon>Araneus</taxon>
    </lineage>
</organism>
<dbReference type="Proteomes" id="UP000499080">
    <property type="component" value="Unassembled WGS sequence"/>
</dbReference>
<gene>
    <name evidence="2" type="ORF">AVEN_151950_1</name>
</gene>
<name>A0A4Y2GRV1_ARAVE</name>
<reference evidence="2 3" key="1">
    <citation type="journal article" date="2019" name="Sci. Rep.">
        <title>Orb-weaving spider Araneus ventricosus genome elucidates the spidroin gene catalogue.</title>
        <authorList>
            <person name="Kono N."/>
            <person name="Nakamura H."/>
            <person name="Ohtoshi R."/>
            <person name="Moran D.A.P."/>
            <person name="Shinohara A."/>
            <person name="Yoshida Y."/>
            <person name="Fujiwara M."/>
            <person name="Mori M."/>
            <person name="Tomita M."/>
            <person name="Arakawa K."/>
        </authorList>
    </citation>
    <scope>NUCLEOTIDE SEQUENCE [LARGE SCALE GENOMIC DNA]</scope>
</reference>
<evidence type="ECO:0000313" key="2">
    <source>
        <dbReference type="EMBL" id="GBM56273.1"/>
    </source>
</evidence>
<dbReference type="EMBL" id="BGPR01001537">
    <property type="protein sequence ID" value="GBM56273.1"/>
    <property type="molecule type" value="Genomic_DNA"/>
</dbReference>
<proteinExistence type="predicted"/>
<accession>A0A4Y2GRV1</accession>
<protein>
    <submittedName>
        <fullName evidence="2">Uncharacterized protein</fullName>
    </submittedName>
</protein>
<feature type="region of interest" description="Disordered" evidence="1">
    <location>
        <begin position="75"/>
        <end position="95"/>
    </location>
</feature>
<evidence type="ECO:0000256" key="1">
    <source>
        <dbReference type="SAM" id="MobiDB-lite"/>
    </source>
</evidence>
<sequence>MKAIRELTVQPPNFHASTSVTYGHNREADIKIPRLAYSSPLTYFCLIPNWVGRVGVGYVCIDLHTQRIFSGIESPARGSPTQMPMLHHQSTISLN</sequence>
<comment type="caution">
    <text evidence="2">The sequence shown here is derived from an EMBL/GenBank/DDBJ whole genome shotgun (WGS) entry which is preliminary data.</text>
</comment>
<keyword evidence="3" id="KW-1185">Reference proteome</keyword>
<dbReference type="AlphaFoldDB" id="A0A4Y2GRV1"/>
<evidence type="ECO:0000313" key="3">
    <source>
        <dbReference type="Proteomes" id="UP000499080"/>
    </source>
</evidence>